<name>A0ABY7RMC2_9NEIS</name>
<dbReference type="InterPro" id="IPR057727">
    <property type="entry name" value="WCX_dom"/>
</dbReference>
<feature type="domain" description="WCX" evidence="5">
    <location>
        <begin position="218"/>
        <end position="294"/>
    </location>
</feature>
<dbReference type="InterPro" id="IPR051534">
    <property type="entry name" value="CBASS_pafABC_assoc_protein"/>
</dbReference>
<dbReference type="Proteomes" id="UP001221268">
    <property type="component" value="Chromosome"/>
</dbReference>
<evidence type="ECO:0000256" key="1">
    <source>
        <dbReference type="ARBA" id="ARBA00023015"/>
    </source>
</evidence>
<evidence type="ECO:0000259" key="3">
    <source>
        <dbReference type="Pfam" id="PF08220"/>
    </source>
</evidence>
<dbReference type="InterPro" id="IPR026881">
    <property type="entry name" value="WYL_dom"/>
</dbReference>
<proteinExistence type="predicted"/>
<feature type="domain" description="WYL" evidence="4">
    <location>
        <begin position="123"/>
        <end position="185"/>
    </location>
</feature>
<evidence type="ECO:0000313" key="7">
    <source>
        <dbReference type="Proteomes" id="UP001221268"/>
    </source>
</evidence>
<dbReference type="Pfam" id="PF13280">
    <property type="entry name" value="WYL"/>
    <property type="match status" value="1"/>
</dbReference>
<protein>
    <submittedName>
        <fullName evidence="6">WYL domain-containing protein</fullName>
    </submittedName>
</protein>
<dbReference type="EMBL" id="CP116766">
    <property type="protein sequence ID" value="WCL72235.1"/>
    <property type="molecule type" value="Genomic_DNA"/>
</dbReference>
<dbReference type="InterPro" id="IPR001034">
    <property type="entry name" value="DeoR_HTH"/>
</dbReference>
<dbReference type="Pfam" id="PF25583">
    <property type="entry name" value="WCX"/>
    <property type="match status" value="1"/>
</dbReference>
<organism evidence="6 7">
    <name type="scientific">Neisseria lisongii</name>
    <dbReference type="NCBI Taxonomy" id="2912188"/>
    <lineage>
        <taxon>Bacteria</taxon>
        <taxon>Pseudomonadati</taxon>
        <taxon>Pseudomonadota</taxon>
        <taxon>Betaproteobacteria</taxon>
        <taxon>Neisseriales</taxon>
        <taxon>Neisseriaceae</taxon>
        <taxon>Neisseria</taxon>
    </lineage>
</organism>
<reference evidence="6 7" key="1">
    <citation type="submission" date="2023-01" db="EMBL/GenBank/DDBJ databases">
        <authorList>
            <person name="Yang C."/>
        </authorList>
    </citation>
    <scope>NUCLEOTIDE SEQUENCE [LARGE SCALE GENOMIC DNA]</scope>
    <source>
        <strain evidence="6 7">ZJ106</strain>
    </source>
</reference>
<keyword evidence="2" id="KW-0804">Transcription</keyword>
<feature type="domain" description="HTH deoR-type" evidence="3">
    <location>
        <begin position="11"/>
        <end position="47"/>
    </location>
</feature>
<keyword evidence="1" id="KW-0805">Transcription regulation</keyword>
<sequence length="297" mass="34998">MKGKHEKLAYRLTEILCRLNKGERLDIQQLAEEFQTTPRTIQRDLNERLDFLAWNEQGPRHYSLDKAKLGHLYPQDIERFARFCSIQDLLPQIDRRFYQEHLTQSVQIKGFQYEDIKDKLHEFQLINHAVEHRNPIEFHYRKAGQESGKYYTLEPYALLNRNGIWYVIGIDCAAGKQKTFCFTQMAGLNRQNTCFEHNPELLQAIQDNDSIYHGNQVESVIIRISAKAAPYFQRRALLPNQQILEKLNDGGLLLKCENVNEMEIVPIVQYWLPDATIISPETFQQKMEQRLRNYLGK</sequence>
<accession>A0ABY7RMC2</accession>
<gene>
    <name evidence="6" type="ORF">PJU73_03785</name>
</gene>
<evidence type="ECO:0000259" key="4">
    <source>
        <dbReference type="Pfam" id="PF13280"/>
    </source>
</evidence>
<keyword evidence="7" id="KW-1185">Reference proteome</keyword>
<evidence type="ECO:0000259" key="5">
    <source>
        <dbReference type="Pfam" id="PF25583"/>
    </source>
</evidence>
<evidence type="ECO:0000313" key="6">
    <source>
        <dbReference type="EMBL" id="WCL72235.1"/>
    </source>
</evidence>
<dbReference type="PANTHER" id="PTHR34580:SF1">
    <property type="entry name" value="PROTEIN PAFC"/>
    <property type="match status" value="1"/>
</dbReference>
<dbReference type="RefSeq" id="WP_237091458.1">
    <property type="nucleotide sequence ID" value="NZ_CP116766.1"/>
</dbReference>
<dbReference type="PROSITE" id="PS52050">
    <property type="entry name" value="WYL"/>
    <property type="match status" value="1"/>
</dbReference>
<evidence type="ECO:0000256" key="2">
    <source>
        <dbReference type="ARBA" id="ARBA00023163"/>
    </source>
</evidence>
<dbReference type="PANTHER" id="PTHR34580">
    <property type="match status" value="1"/>
</dbReference>
<dbReference type="Pfam" id="PF08220">
    <property type="entry name" value="HTH_DeoR"/>
    <property type="match status" value="1"/>
</dbReference>